<keyword evidence="2" id="KW-0812">Transmembrane</keyword>
<evidence type="ECO:0000313" key="4">
    <source>
        <dbReference type="Proteomes" id="UP000738349"/>
    </source>
</evidence>
<dbReference type="AlphaFoldDB" id="A0A9P9JIM1"/>
<protein>
    <submittedName>
        <fullName evidence="3">Uncharacterized protein</fullName>
    </submittedName>
</protein>
<gene>
    <name evidence="3" type="ORF">EDB81DRAFT_17926</name>
</gene>
<keyword evidence="4" id="KW-1185">Reference proteome</keyword>
<evidence type="ECO:0000256" key="1">
    <source>
        <dbReference type="SAM" id="MobiDB-lite"/>
    </source>
</evidence>
<comment type="caution">
    <text evidence="3">The sequence shown here is derived from an EMBL/GenBank/DDBJ whole genome shotgun (WGS) entry which is preliminary data.</text>
</comment>
<dbReference type="EMBL" id="JAGMUV010000001">
    <property type="protein sequence ID" value="KAH7175721.1"/>
    <property type="molecule type" value="Genomic_DNA"/>
</dbReference>
<evidence type="ECO:0000313" key="3">
    <source>
        <dbReference type="EMBL" id="KAH7175721.1"/>
    </source>
</evidence>
<accession>A0A9P9JIM1</accession>
<organism evidence="3 4">
    <name type="scientific">Dactylonectria macrodidyma</name>
    <dbReference type="NCBI Taxonomy" id="307937"/>
    <lineage>
        <taxon>Eukaryota</taxon>
        <taxon>Fungi</taxon>
        <taxon>Dikarya</taxon>
        <taxon>Ascomycota</taxon>
        <taxon>Pezizomycotina</taxon>
        <taxon>Sordariomycetes</taxon>
        <taxon>Hypocreomycetidae</taxon>
        <taxon>Hypocreales</taxon>
        <taxon>Nectriaceae</taxon>
        <taxon>Dactylonectria</taxon>
    </lineage>
</organism>
<sequence length="264" mass="27846">MCPIIRVEPSAGADRTGIINNEATPSHRRKPIAGRPKSQACHVTDGKVRLGGKRKVGIRPKIFGTPVALDDSTDSISPVNVHTIGFYCISIPCAHTIMSLKKRSIKGFQEGQSWIRNTDSGAASLAALQGGNRKRSAADGPAVGEASSALNSVFELFKGVSNKLASSAPRGPQGRDIEYPSETGIAYCVIPSRHQTICKRSAKDGRAENSICNNGARCKSLAGKSPMNGLSLASSLAFSLFSPPLIALLVVPARKAARVDISSR</sequence>
<keyword evidence="2" id="KW-0472">Membrane</keyword>
<feature type="region of interest" description="Disordered" evidence="1">
    <location>
        <begin position="15"/>
        <end position="39"/>
    </location>
</feature>
<reference evidence="3" key="1">
    <citation type="journal article" date="2021" name="Nat. Commun.">
        <title>Genetic determinants of endophytism in the Arabidopsis root mycobiome.</title>
        <authorList>
            <person name="Mesny F."/>
            <person name="Miyauchi S."/>
            <person name="Thiergart T."/>
            <person name="Pickel B."/>
            <person name="Atanasova L."/>
            <person name="Karlsson M."/>
            <person name="Huettel B."/>
            <person name="Barry K.W."/>
            <person name="Haridas S."/>
            <person name="Chen C."/>
            <person name="Bauer D."/>
            <person name="Andreopoulos W."/>
            <person name="Pangilinan J."/>
            <person name="LaButti K."/>
            <person name="Riley R."/>
            <person name="Lipzen A."/>
            <person name="Clum A."/>
            <person name="Drula E."/>
            <person name="Henrissat B."/>
            <person name="Kohler A."/>
            <person name="Grigoriev I.V."/>
            <person name="Martin F.M."/>
            <person name="Hacquard S."/>
        </authorList>
    </citation>
    <scope>NUCLEOTIDE SEQUENCE</scope>
    <source>
        <strain evidence="3">MPI-CAGE-AT-0147</strain>
    </source>
</reference>
<feature type="transmembrane region" description="Helical" evidence="2">
    <location>
        <begin position="229"/>
        <end position="251"/>
    </location>
</feature>
<keyword evidence="2" id="KW-1133">Transmembrane helix</keyword>
<name>A0A9P9JIM1_9HYPO</name>
<dbReference type="Proteomes" id="UP000738349">
    <property type="component" value="Unassembled WGS sequence"/>
</dbReference>
<proteinExistence type="predicted"/>
<evidence type="ECO:0000256" key="2">
    <source>
        <dbReference type="SAM" id="Phobius"/>
    </source>
</evidence>